<dbReference type="RefSeq" id="WP_380517191.1">
    <property type="nucleotide sequence ID" value="NZ_JBHEZX010000021.1"/>
</dbReference>
<dbReference type="Pfam" id="PF17929">
    <property type="entry name" value="TetR_C_34"/>
    <property type="match status" value="1"/>
</dbReference>
<dbReference type="Gene3D" id="1.10.357.10">
    <property type="entry name" value="Tetracycline Repressor, domain 2"/>
    <property type="match status" value="1"/>
</dbReference>
<dbReference type="InterPro" id="IPR041483">
    <property type="entry name" value="TetR_C_34"/>
</dbReference>
<evidence type="ECO:0000259" key="1">
    <source>
        <dbReference type="Pfam" id="PF17929"/>
    </source>
</evidence>
<evidence type="ECO:0000313" key="3">
    <source>
        <dbReference type="Proteomes" id="UP001592582"/>
    </source>
</evidence>
<accession>A0ABV6VKB6</accession>
<reference evidence="2 3" key="1">
    <citation type="submission" date="2024-09" db="EMBL/GenBank/DDBJ databases">
        <authorList>
            <person name="Lee S.D."/>
        </authorList>
    </citation>
    <scope>NUCLEOTIDE SEQUENCE [LARGE SCALE GENOMIC DNA]</scope>
    <source>
        <strain evidence="2 3">N1-1</strain>
    </source>
</reference>
<dbReference type="EMBL" id="JBHEZX010000021">
    <property type="protein sequence ID" value="MFC1414138.1"/>
    <property type="molecule type" value="Genomic_DNA"/>
</dbReference>
<comment type="caution">
    <text evidence="2">The sequence shown here is derived from an EMBL/GenBank/DDBJ whole genome shotgun (WGS) entry which is preliminary data.</text>
</comment>
<feature type="domain" description="Tetracyclin repressor-like C-terminal" evidence="1">
    <location>
        <begin position="91"/>
        <end position="209"/>
    </location>
</feature>
<proteinExistence type="predicted"/>
<gene>
    <name evidence="2" type="ORF">ACEZDG_33240</name>
</gene>
<evidence type="ECO:0000313" key="2">
    <source>
        <dbReference type="EMBL" id="MFC1414138.1"/>
    </source>
</evidence>
<dbReference type="SUPFAM" id="SSF46689">
    <property type="entry name" value="Homeodomain-like"/>
    <property type="match status" value="1"/>
</dbReference>
<keyword evidence="3" id="KW-1185">Reference proteome</keyword>
<dbReference type="InterPro" id="IPR009057">
    <property type="entry name" value="Homeodomain-like_sf"/>
</dbReference>
<sequence length="216" mass="23207">MQRARSAEDKARRAEDLLRAAEAVALELGGVRHITLAAVTKQAGLHQTGLRRYHASREQLLLELAERGWGQWRDAVRGETAERTGLTPVQTAAVVSRTLTSLPVFCDLLTHAVLHLEGDVDIERARRYKASATAARDDIAAALDRASVLTLEQIISLLAVAGFVAAGLWQVSNPTPTLARLYEEEPRWGQAGADIGPRLDAVLTTFATGLAAAATG</sequence>
<protein>
    <submittedName>
        <fullName evidence="2">TetR family transcriptional regulator</fullName>
    </submittedName>
</protein>
<organism evidence="2 3">
    <name type="scientific">Streptacidiphilus alkalitolerans</name>
    <dbReference type="NCBI Taxonomy" id="3342712"/>
    <lineage>
        <taxon>Bacteria</taxon>
        <taxon>Bacillati</taxon>
        <taxon>Actinomycetota</taxon>
        <taxon>Actinomycetes</taxon>
        <taxon>Kitasatosporales</taxon>
        <taxon>Streptomycetaceae</taxon>
        <taxon>Streptacidiphilus</taxon>
    </lineage>
</organism>
<dbReference type="Proteomes" id="UP001592582">
    <property type="component" value="Unassembled WGS sequence"/>
</dbReference>
<name>A0ABV6VKB6_9ACTN</name>